<dbReference type="STRING" id="299467.A0A443SP05"/>
<evidence type="ECO:0000259" key="18">
    <source>
        <dbReference type="Pfam" id="PF04389"/>
    </source>
</evidence>
<gene>
    <name evidence="19" type="ORF">B4U80_06415</name>
</gene>
<evidence type="ECO:0000256" key="8">
    <source>
        <dbReference type="ARBA" id="ARBA00022833"/>
    </source>
</evidence>
<name>A0A443SP05_9ACAR</name>
<comment type="caution">
    <text evidence="19">The sequence shown here is derived from an EMBL/GenBank/DDBJ whole genome shotgun (WGS) entry which is preliminary data.</text>
</comment>
<sequence length="829" mass="94045">MSAQYRPYRDEDHCDGLENDNLNWGDNEPGSIQIYEKTTEDLPFSSNRRFVLSALGVTLITFVVGFVIGYFVHTNHAACIPNISVALHSTKDEDTTISRKIIEKVNAENLRHFVKVFSNEARFPGSERDLFLVKQIENSFRQSHFDETEIKNYTVLLSVPDDDHPNSVEIIDIEGKTTLFSHKIYDAKKKYVAFSAYSPAANITGDIVFVNYGRAQDYQYLQDVYNISVEGKIVIAKQFHLAADEQLLYAQEKNAAALLLYTEPGDYFDEKDAWNIPPDAIRSDSLLWNGLGDPQTPGIPSTESALRLPLNAINILPKIPVQPISIATAYELLGLMGGKPVPKDWAGVFNFTYRLGAGFQNTSLKLRLQVNNKYVNRTIHNVIGYMKGHVEPDRYVILGNHRDSWVNGAIDAAGGSAVFMELINVFGELRSRGWKPRRTIMFCSWGADEYNLIGSTEWLEENYKILYSRAVAYINADVVVLGNGSITADASPLLYNVLYNATKEVPNPDTNDEHKTVYDKWLYTFPTMHNYSQLVVPITYFKNNFIQEEVADYHNEVFGGNEENEMIDDIESPSLFRSYLNSATIQIRPKIRQLNTRSVFTSFFSNAGIPSIEMTYVPFASHEDADFFLHPLIHSQYDDFELVDSVIDPSFKCHKAVTQVIGEVIRDLSDSLFIPFNLLHYAQVLKDLSSALHIKVLSNMKLKDINIMTLESAVHNFTKAALNFHYHQEKADLKDPMAIRRINDQLLLLERALLHPSGLPRNRMKKHIIMSPSETSSPYDDTFPGLMDEFAVLIESSFLAVQSWDILKKHFADLIYTIQTAANILNDMP</sequence>
<dbReference type="GO" id="GO:0016324">
    <property type="term" value="C:apical plasma membrane"/>
    <property type="evidence" value="ECO:0007669"/>
    <property type="project" value="UniProtKB-SubCell"/>
</dbReference>
<keyword evidence="16" id="KW-1133">Transmembrane helix</keyword>
<organism evidence="19 20">
    <name type="scientific">Leptotrombidium deliense</name>
    <dbReference type="NCBI Taxonomy" id="299467"/>
    <lineage>
        <taxon>Eukaryota</taxon>
        <taxon>Metazoa</taxon>
        <taxon>Ecdysozoa</taxon>
        <taxon>Arthropoda</taxon>
        <taxon>Chelicerata</taxon>
        <taxon>Arachnida</taxon>
        <taxon>Acari</taxon>
        <taxon>Acariformes</taxon>
        <taxon>Trombidiformes</taxon>
        <taxon>Prostigmata</taxon>
        <taxon>Anystina</taxon>
        <taxon>Parasitengona</taxon>
        <taxon>Trombiculoidea</taxon>
        <taxon>Trombiculidae</taxon>
        <taxon>Leptotrombidium</taxon>
    </lineage>
</organism>
<keyword evidence="4" id="KW-0031">Aminopeptidase</keyword>
<reference evidence="19 20" key="1">
    <citation type="journal article" date="2018" name="Gigascience">
        <title>Genomes of trombidid mites reveal novel predicted allergens and laterally-transferred genes associated with secondary metabolism.</title>
        <authorList>
            <person name="Dong X."/>
            <person name="Chaisiri K."/>
            <person name="Xia D."/>
            <person name="Armstrong S.D."/>
            <person name="Fang Y."/>
            <person name="Donnelly M.J."/>
            <person name="Kadowaki T."/>
            <person name="McGarry J.W."/>
            <person name="Darby A.C."/>
            <person name="Makepeace B.L."/>
        </authorList>
    </citation>
    <scope>NUCLEOTIDE SEQUENCE [LARGE SCALE GENOMIC DNA]</scope>
    <source>
        <strain evidence="19">UoL-UT</strain>
    </source>
</reference>
<keyword evidence="9" id="KW-0106">Calcium</keyword>
<dbReference type="InterPro" id="IPR036757">
    <property type="entry name" value="TFR-like_dimer_dom_sf"/>
</dbReference>
<comment type="similarity">
    <text evidence="3">Belongs to the peptidase M28 family. M28B subfamily.</text>
</comment>
<evidence type="ECO:0000256" key="3">
    <source>
        <dbReference type="ARBA" id="ARBA00005634"/>
    </source>
</evidence>
<evidence type="ECO:0000313" key="19">
    <source>
        <dbReference type="EMBL" id="RWS29270.1"/>
    </source>
</evidence>
<dbReference type="GO" id="GO:0008237">
    <property type="term" value="F:metallopeptidase activity"/>
    <property type="evidence" value="ECO:0007669"/>
    <property type="project" value="UniProtKB-KW"/>
</dbReference>
<dbReference type="InterPro" id="IPR007484">
    <property type="entry name" value="Peptidase_M28"/>
</dbReference>
<accession>A0A443SP05</accession>
<dbReference type="VEuPathDB" id="VectorBase:LDEU002768"/>
<evidence type="ECO:0000256" key="10">
    <source>
        <dbReference type="ARBA" id="ARBA00023049"/>
    </source>
</evidence>
<dbReference type="Proteomes" id="UP000288716">
    <property type="component" value="Unassembled WGS sequence"/>
</dbReference>
<feature type="domain" description="Peptidase M28" evidence="18">
    <location>
        <begin position="381"/>
        <end position="514"/>
    </location>
</feature>
<dbReference type="FunFam" id="3.40.630.10:FF:000101">
    <property type="entry name" value="N-acetylated alpha-linked acidic dipeptidase like 1"/>
    <property type="match status" value="1"/>
</dbReference>
<dbReference type="Gene3D" id="3.50.30.30">
    <property type="match status" value="1"/>
</dbReference>
<dbReference type="SUPFAM" id="SSF53187">
    <property type="entry name" value="Zn-dependent exopeptidases"/>
    <property type="match status" value="1"/>
</dbReference>
<evidence type="ECO:0000256" key="13">
    <source>
        <dbReference type="ARBA" id="ARBA00059290"/>
    </source>
</evidence>
<keyword evidence="7" id="KW-0378">Hydrolase</keyword>
<protein>
    <recommendedName>
        <fullName evidence="14">Aminopeptidase NAALADL1</fullName>
    </recommendedName>
    <alternativeName>
        <fullName evidence="15">N-acetylated-alpha-linked acidic dipeptidase-like protein</fullName>
    </alternativeName>
</protein>
<keyword evidence="5" id="KW-0645">Protease</keyword>
<dbReference type="AlphaFoldDB" id="A0A443SP05"/>
<evidence type="ECO:0000256" key="11">
    <source>
        <dbReference type="ARBA" id="ARBA00023157"/>
    </source>
</evidence>
<evidence type="ECO:0000256" key="14">
    <source>
        <dbReference type="ARBA" id="ARBA00068168"/>
    </source>
</evidence>
<dbReference type="EMBL" id="NCKV01000989">
    <property type="protein sequence ID" value="RWS29270.1"/>
    <property type="molecule type" value="Genomic_DNA"/>
</dbReference>
<dbReference type="InterPro" id="IPR007365">
    <property type="entry name" value="TFR-like_dimer_dom"/>
</dbReference>
<evidence type="ECO:0000313" key="20">
    <source>
        <dbReference type="Proteomes" id="UP000288716"/>
    </source>
</evidence>
<evidence type="ECO:0000259" key="17">
    <source>
        <dbReference type="Pfam" id="PF04253"/>
    </source>
</evidence>
<evidence type="ECO:0000256" key="16">
    <source>
        <dbReference type="SAM" id="Phobius"/>
    </source>
</evidence>
<keyword evidence="12" id="KW-0325">Glycoprotein</keyword>
<keyword evidence="20" id="KW-1185">Reference proteome</keyword>
<evidence type="ECO:0000256" key="4">
    <source>
        <dbReference type="ARBA" id="ARBA00022438"/>
    </source>
</evidence>
<evidence type="ECO:0000256" key="9">
    <source>
        <dbReference type="ARBA" id="ARBA00022837"/>
    </source>
</evidence>
<dbReference type="Gene3D" id="3.40.630.10">
    <property type="entry name" value="Zn peptidases"/>
    <property type="match status" value="1"/>
</dbReference>
<dbReference type="Gene3D" id="1.20.930.40">
    <property type="entry name" value="Transferrin receptor-like, dimerisation domain"/>
    <property type="match status" value="1"/>
</dbReference>
<keyword evidence="16" id="KW-0472">Membrane</keyword>
<keyword evidence="11" id="KW-1015">Disulfide bond</keyword>
<keyword evidence="10" id="KW-0482">Metalloprotease</keyword>
<dbReference type="OrthoDB" id="5841748at2759"/>
<dbReference type="FunFam" id="1.20.930.40:FF:000001">
    <property type="entry name" value="N-acetylated-alpha-linked acidic dipeptidase 2"/>
    <property type="match status" value="1"/>
</dbReference>
<evidence type="ECO:0000256" key="5">
    <source>
        <dbReference type="ARBA" id="ARBA00022670"/>
    </source>
</evidence>
<evidence type="ECO:0000256" key="6">
    <source>
        <dbReference type="ARBA" id="ARBA00022723"/>
    </source>
</evidence>
<evidence type="ECO:0000256" key="1">
    <source>
        <dbReference type="ARBA" id="ARBA00001947"/>
    </source>
</evidence>
<dbReference type="InterPro" id="IPR046450">
    <property type="entry name" value="PA_dom_sf"/>
</dbReference>
<dbReference type="GO" id="GO:0046872">
    <property type="term" value="F:metal ion binding"/>
    <property type="evidence" value="ECO:0007669"/>
    <property type="project" value="UniProtKB-KW"/>
</dbReference>
<comment type="subcellular location">
    <subcellularLocation>
        <location evidence="2">Apical cell membrane</location>
    </subcellularLocation>
</comment>
<feature type="transmembrane region" description="Helical" evidence="16">
    <location>
        <begin position="50"/>
        <end position="72"/>
    </location>
</feature>
<feature type="domain" description="Transferrin receptor-like dimerisation" evidence="17">
    <location>
        <begin position="706"/>
        <end position="826"/>
    </location>
</feature>
<dbReference type="InterPro" id="IPR039373">
    <property type="entry name" value="Peptidase_M28B"/>
</dbReference>
<evidence type="ECO:0000256" key="15">
    <source>
        <dbReference type="ARBA" id="ARBA00081462"/>
    </source>
</evidence>
<keyword evidence="8" id="KW-0862">Zinc</keyword>
<comment type="function">
    <text evidence="13">Aminopeptidase with broad substrate specificity. Has lower activity with substrates that have Asp or Glu in the P2' position, or Pro in the P3' position. Lacks activity with substrates that have both Pro in the P3' position and Asp or Glu in the P2' position. Lacks carboxypeptidase activity. Lacks dipeptidyl-peptidase IV type activity.</text>
</comment>
<dbReference type="GO" id="GO:0004180">
    <property type="term" value="F:carboxypeptidase activity"/>
    <property type="evidence" value="ECO:0007669"/>
    <property type="project" value="TreeGrafter"/>
</dbReference>
<evidence type="ECO:0000256" key="12">
    <source>
        <dbReference type="ARBA" id="ARBA00023180"/>
    </source>
</evidence>
<proteinExistence type="inferred from homology"/>
<dbReference type="GO" id="GO:0004177">
    <property type="term" value="F:aminopeptidase activity"/>
    <property type="evidence" value="ECO:0007669"/>
    <property type="project" value="UniProtKB-KW"/>
</dbReference>
<dbReference type="SUPFAM" id="SSF52025">
    <property type="entry name" value="PA domain"/>
    <property type="match status" value="1"/>
</dbReference>
<dbReference type="PANTHER" id="PTHR10404">
    <property type="entry name" value="N-ACETYLATED-ALPHA-LINKED ACIDIC DIPEPTIDASE"/>
    <property type="match status" value="1"/>
</dbReference>
<dbReference type="PANTHER" id="PTHR10404:SF77">
    <property type="entry name" value="GLUTAMATE CARBOXYPEPTIDASE 2 HOMOLOG"/>
    <property type="match status" value="1"/>
</dbReference>
<evidence type="ECO:0000256" key="2">
    <source>
        <dbReference type="ARBA" id="ARBA00004221"/>
    </source>
</evidence>
<dbReference type="Pfam" id="PF04253">
    <property type="entry name" value="TFR_dimer"/>
    <property type="match status" value="1"/>
</dbReference>
<evidence type="ECO:0000256" key="7">
    <source>
        <dbReference type="ARBA" id="ARBA00022801"/>
    </source>
</evidence>
<keyword evidence="16" id="KW-0812">Transmembrane</keyword>
<dbReference type="Pfam" id="PF04389">
    <property type="entry name" value="Peptidase_M28"/>
    <property type="match status" value="1"/>
</dbReference>
<keyword evidence="6" id="KW-0479">Metal-binding</keyword>
<comment type="cofactor">
    <cofactor evidence="1">
        <name>Zn(2+)</name>
        <dbReference type="ChEBI" id="CHEBI:29105"/>
    </cofactor>
</comment>
<dbReference type="SUPFAM" id="SSF47672">
    <property type="entry name" value="Transferrin receptor-like dimerisation domain"/>
    <property type="match status" value="1"/>
</dbReference>
<dbReference type="GO" id="GO:0006508">
    <property type="term" value="P:proteolysis"/>
    <property type="evidence" value="ECO:0007669"/>
    <property type="project" value="UniProtKB-KW"/>
</dbReference>